<dbReference type="EC" id="3.6.4.13" evidence="3"/>
<evidence type="ECO:0000259" key="14">
    <source>
        <dbReference type="Pfam" id="PF13087"/>
    </source>
</evidence>
<dbReference type="InterPro" id="IPR027417">
    <property type="entry name" value="P-loop_NTPase"/>
</dbReference>
<feature type="domain" description="DNA2/NAM7 helicase helicase" evidence="13">
    <location>
        <begin position="682"/>
        <end position="775"/>
    </location>
</feature>
<comment type="similarity">
    <text evidence="2">Belongs to the DNA2/NAM7 helicase family. SDE3 subfamily.</text>
</comment>
<evidence type="ECO:0000313" key="16">
    <source>
        <dbReference type="EMBL" id="PAA83130.1"/>
    </source>
</evidence>
<feature type="non-terminal residue" evidence="16">
    <location>
        <position position="1"/>
    </location>
</feature>
<dbReference type="GO" id="GO:0003723">
    <property type="term" value="F:RNA binding"/>
    <property type="evidence" value="ECO:0007669"/>
    <property type="project" value="UniProtKB-KW"/>
</dbReference>
<dbReference type="InterPro" id="IPR041677">
    <property type="entry name" value="DNA2/NAM7_AAA_11"/>
</dbReference>
<keyword evidence="6" id="KW-0378">Hydrolase</keyword>
<accession>A0A267GAQ5</accession>
<dbReference type="SUPFAM" id="SSF52540">
    <property type="entry name" value="P-loop containing nucleoside triphosphate hydrolases"/>
    <property type="match status" value="1"/>
</dbReference>
<dbReference type="GO" id="GO:0016787">
    <property type="term" value="F:hydrolase activity"/>
    <property type="evidence" value="ECO:0007669"/>
    <property type="project" value="UniProtKB-KW"/>
</dbReference>
<comment type="caution">
    <text evidence="16">The sequence shown here is derived from an EMBL/GenBank/DDBJ whole genome shotgun (WGS) entry which is preliminary data.</text>
</comment>
<comment type="catalytic activity">
    <reaction evidence="11">
        <text>ATP + H2O = ADP + phosphate + H(+)</text>
        <dbReference type="Rhea" id="RHEA:13065"/>
        <dbReference type="ChEBI" id="CHEBI:15377"/>
        <dbReference type="ChEBI" id="CHEBI:15378"/>
        <dbReference type="ChEBI" id="CHEBI:30616"/>
        <dbReference type="ChEBI" id="CHEBI:43474"/>
        <dbReference type="ChEBI" id="CHEBI:456216"/>
        <dbReference type="EC" id="3.6.4.13"/>
    </reaction>
</comment>
<evidence type="ECO:0000256" key="10">
    <source>
        <dbReference type="ARBA" id="ARBA00023158"/>
    </source>
</evidence>
<dbReference type="InterPro" id="IPR047187">
    <property type="entry name" value="SF1_C_Upf1"/>
</dbReference>
<evidence type="ECO:0000256" key="2">
    <source>
        <dbReference type="ARBA" id="ARBA00005601"/>
    </source>
</evidence>
<feature type="domain" description="Helicase MOV-10-like beta-barrel" evidence="15">
    <location>
        <begin position="531"/>
        <end position="613"/>
    </location>
</feature>
<evidence type="ECO:0000256" key="9">
    <source>
        <dbReference type="ARBA" id="ARBA00022884"/>
    </source>
</evidence>
<evidence type="ECO:0000259" key="13">
    <source>
        <dbReference type="Pfam" id="PF13086"/>
    </source>
</evidence>
<organism evidence="16 17">
    <name type="scientific">Macrostomum lignano</name>
    <dbReference type="NCBI Taxonomy" id="282301"/>
    <lineage>
        <taxon>Eukaryota</taxon>
        <taxon>Metazoa</taxon>
        <taxon>Spiralia</taxon>
        <taxon>Lophotrochozoa</taxon>
        <taxon>Platyhelminthes</taxon>
        <taxon>Rhabditophora</taxon>
        <taxon>Macrostomorpha</taxon>
        <taxon>Macrostomida</taxon>
        <taxon>Macrostomidae</taxon>
        <taxon>Macrostomum</taxon>
    </lineage>
</organism>
<dbReference type="GO" id="GO:0036464">
    <property type="term" value="C:cytoplasmic ribonucleoprotein granule"/>
    <property type="evidence" value="ECO:0007669"/>
    <property type="project" value="UniProtKB-SubCell"/>
</dbReference>
<evidence type="ECO:0000256" key="12">
    <source>
        <dbReference type="SAM" id="MobiDB-lite"/>
    </source>
</evidence>
<dbReference type="OrthoDB" id="6513042at2759"/>
<evidence type="ECO:0000259" key="15">
    <source>
        <dbReference type="Pfam" id="PF21634"/>
    </source>
</evidence>
<keyword evidence="10" id="KW-0943">RNA-mediated gene silencing</keyword>
<dbReference type="Pfam" id="PF13087">
    <property type="entry name" value="AAA_12"/>
    <property type="match status" value="1"/>
</dbReference>
<comment type="subcellular location">
    <subcellularLocation>
        <location evidence="1">Cytoplasm</location>
        <location evidence="1">Cytoplasmic ribonucleoprotein granule</location>
    </subcellularLocation>
</comment>
<dbReference type="Pfam" id="PF21634">
    <property type="entry name" value="MOV-10_beta-barrel"/>
    <property type="match status" value="1"/>
</dbReference>
<feature type="domain" description="DNA2/NAM7 helicase-like C-terminal" evidence="14">
    <location>
        <begin position="898"/>
        <end position="1087"/>
    </location>
</feature>
<name>A0A267GAQ5_9PLAT</name>
<dbReference type="AlphaFoldDB" id="A0A267GAQ5"/>
<evidence type="ECO:0000256" key="1">
    <source>
        <dbReference type="ARBA" id="ARBA00004331"/>
    </source>
</evidence>
<dbReference type="InterPro" id="IPR041679">
    <property type="entry name" value="DNA2/NAM7-like_C"/>
</dbReference>
<evidence type="ECO:0000256" key="3">
    <source>
        <dbReference type="ARBA" id="ARBA00012552"/>
    </source>
</evidence>
<dbReference type="Proteomes" id="UP000215902">
    <property type="component" value="Unassembled WGS sequence"/>
</dbReference>
<dbReference type="EMBL" id="NIVC01000432">
    <property type="protein sequence ID" value="PAA83130.1"/>
    <property type="molecule type" value="Genomic_DNA"/>
</dbReference>
<dbReference type="GO" id="GO:0031047">
    <property type="term" value="P:regulatory ncRNA-mediated gene silencing"/>
    <property type="evidence" value="ECO:0007669"/>
    <property type="project" value="UniProtKB-KW"/>
</dbReference>
<keyword evidence="17" id="KW-1185">Reference proteome</keyword>
<evidence type="ECO:0000256" key="8">
    <source>
        <dbReference type="ARBA" id="ARBA00022840"/>
    </source>
</evidence>
<reference evidence="16 17" key="1">
    <citation type="submission" date="2017-06" db="EMBL/GenBank/DDBJ databases">
        <title>A platform for efficient transgenesis in Macrostomum lignano, a flatworm model organism for stem cell research.</title>
        <authorList>
            <person name="Berezikov E."/>
        </authorList>
    </citation>
    <scope>NUCLEOTIDE SEQUENCE [LARGE SCALE GENOMIC DNA]</scope>
    <source>
        <strain evidence="16">DV1</strain>
        <tissue evidence="16">Whole organism</tissue>
    </source>
</reference>
<keyword evidence="8" id="KW-0067">ATP-binding</keyword>
<evidence type="ECO:0000256" key="4">
    <source>
        <dbReference type="ARBA" id="ARBA00022490"/>
    </source>
</evidence>
<dbReference type="PANTHER" id="PTHR45418">
    <property type="entry name" value="CANCER/TESTIS ANTIGEN 55"/>
    <property type="match status" value="1"/>
</dbReference>
<evidence type="ECO:0000256" key="11">
    <source>
        <dbReference type="ARBA" id="ARBA00047984"/>
    </source>
</evidence>
<evidence type="ECO:0000313" key="17">
    <source>
        <dbReference type="Proteomes" id="UP000215902"/>
    </source>
</evidence>
<dbReference type="InterPro" id="IPR049080">
    <property type="entry name" value="MOV-10-like_beta-barrel"/>
</dbReference>
<evidence type="ECO:0000256" key="7">
    <source>
        <dbReference type="ARBA" id="ARBA00022806"/>
    </source>
</evidence>
<dbReference type="GO" id="GO:0005524">
    <property type="term" value="F:ATP binding"/>
    <property type="evidence" value="ECO:0007669"/>
    <property type="project" value="UniProtKB-KW"/>
</dbReference>
<dbReference type="STRING" id="282301.A0A267GAQ5"/>
<dbReference type="GO" id="GO:0003724">
    <property type="term" value="F:RNA helicase activity"/>
    <property type="evidence" value="ECO:0007669"/>
    <property type="project" value="UniProtKB-EC"/>
</dbReference>
<evidence type="ECO:0000256" key="6">
    <source>
        <dbReference type="ARBA" id="ARBA00022801"/>
    </source>
</evidence>
<dbReference type="FunFam" id="3.40.50.300:FF:000608">
    <property type="entry name" value="Mov10 RISC complex RNA helicase"/>
    <property type="match status" value="1"/>
</dbReference>
<protein>
    <recommendedName>
        <fullName evidence="3">RNA helicase</fullName>
        <ecNumber evidence="3">3.6.4.13</ecNumber>
    </recommendedName>
</protein>
<dbReference type="PANTHER" id="PTHR45418:SF1">
    <property type="entry name" value="CANCER_TESTIS ANTIGEN 55"/>
    <property type="match status" value="1"/>
</dbReference>
<gene>
    <name evidence="16" type="ORF">BOX15_Mlig010313g1</name>
</gene>
<proteinExistence type="inferred from homology"/>
<feature type="region of interest" description="Disordered" evidence="12">
    <location>
        <begin position="433"/>
        <end position="457"/>
    </location>
</feature>
<keyword evidence="4" id="KW-0963">Cytoplasm</keyword>
<dbReference type="CDD" id="cd18808">
    <property type="entry name" value="SF1_C_Upf1"/>
    <property type="match status" value="1"/>
</dbReference>
<keyword evidence="7" id="KW-0347">Helicase</keyword>
<evidence type="ECO:0000256" key="5">
    <source>
        <dbReference type="ARBA" id="ARBA00022741"/>
    </source>
</evidence>
<dbReference type="Pfam" id="PF13086">
    <property type="entry name" value="AAA_11"/>
    <property type="match status" value="2"/>
</dbReference>
<keyword evidence="5" id="KW-0547">Nucleotide-binding</keyword>
<keyword evidence="9" id="KW-0694">RNA-binding</keyword>
<sequence length="1121" mass="122411">SQLRPAIMQFLALELLGQRLLLALSLALKHLWILALDSDASIDDDDDILGQLEDVDSDANNIGDEIVGVEGADDAAEEEDDNWTPKTSDQVLLNRLAQLEARQKPKPSNLVTIVSSCNQRSRTGVLENSLEFSMELAWPESYRPFVGDWVTAELDWTEEQAKVTRVQPLRMMRFSGRVTSMAASHGYANGEVYFHAGAVQPRAQRLRRGDPVHGVAIESVQSRTCNYRAVVVHLGEEDQAQTGNTWSQMWDLGTMVPHESHLLTVSAGSSLTDPHAAGVQFQPPICNFSRASLGSDLERKVSITNAGDEPIVWLGARVDSTTNDQFCVVKEEGDARLTVSPGDSVEMLIRCLCRLPGTDTQLCIVEFAEFSVGLSLTVTVADPLCDSGPLQSAASSATTPRPYASFGRGARRHVAGFDSQIYDTGDVDSARVLPGVRPARGPETIRLPHRLGQHQPPPSMARLILGAGDGDGDGDDNKDDDEAEIERRLLAGWPSLAEPLSPGRCYAAKLSALLHLEELAEALSLRQYSLDLAMLEPAGPGRQYLALEVPGLAEGRPSLLFGDKVRARPNASLQQLEALNSRPADPGYEGYVHELRCSQALLKFHPHLHSALAQTLPSQSPCTFSVQFCVNRTGYRRCHHAVSLAGSSSSLPWPTLFPELDSADVKPPQACCRSLEFFNSRLNERQRCAVRRILAGRRRPRPYVVFGPPGTGKTVTLVECALQLLNRLPDSRLLVCAPSNSAADQLADRLLASGRVSAGQLVRLNAARRKDVESVTTPAVAAASVGPDRLGRAAMHRVLVATCVTTGWLHGLRLRRGHFTHALIDEAGQATEPELLLPISLASEQVVLAGDPMQLGPVVQSPWAQKFGLGESLLHRLLESSPAYARCPGRYPDDGYDPLLVTKLLQNYRSHPGLLQVYSSLFYHSELIPCVDPASGNRFLTWPSLPNPHLPLLFHGVIGDDRREGDSPSWFNPAETVLVTRYVIDLLAHWPGLADVEDGIGVVTPYRKQAEKIRAMLLATDSPDVRVASVEEFQGQERQAIVLSTVRSQPDLLAFDRHHRLGFLASPRRFNVSVSRAAGLLVVVGNPHLLAADPCWLALIRYALDNSCYVGCHFKPPPVEA</sequence>
<feature type="domain" description="DNA2/NAM7 helicase helicase" evidence="13">
    <location>
        <begin position="797"/>
        <end position="861"/>
    </location>
</feature>
<dbReference type="Gene3D" id="3.40.50.300">
    <property type="entry name" value="P-loop containing nucleotide triphosphate hydrolases"/>
    <property type="match status" value="2"/>
</dbReference>